<name>A0A6G1GKF6_9PEZI</name>
<feature type="domain" description="Origin recognition complex subunit 3 winged helix C-terminal" evidence="8">
    <location>
        <begin position="555"/>
        <end position="628"/>
    </location>
</feature>
<keyword evidence="3" id="KW-0235">DNA replication</keyword>
<evidence type="ECO:0000256" key="1">
    <source>
        <dbReference type="ARBA" id="ARBA00004123"/>
    </source>
</evidence>
<evidence type="ECO:0000256" key="5">
    <source>
        <dbReference type="ARBA" id="ARBA00023242"/>
    </source>
</evidence>
<keyword evidence="4" id="KW-0238">DNA-binding</keyword>
<feature type="domain" description="Origin recognition complex subunit 3 N-terminal" evidence="7">
    <location>
        <begin position="4"/>
        <end position="311"/>
    </location>
</feature>
<feature type="region of interest" description="Disordered" evidence="6">
    <location>
        <begin position="1"/>
        <end position="25"/>
    </location>
</feature>
<dbReference type="GO" id="GO:0031261">
    <property type="term" value="C:DNA replication preinitiation complex"/>
    <property type="evidence" value="ECO:0007669"/>
    <property type="project" value="TreeGrafter"/>
</dbReference>
<dbReference type="EMBL" id="ML977199">
    <property type="protein sequence ID" value="KAF1981426.1"/>
    <property type="molecule type" value="Genomic_DNA"/>
</dbReference>
<accession>A0A6G1GKF6</accession>
<evidence type="ECO:0000256" key="3">
    <source>
        <dbReference type="ARBA" id="ARBA00022705"/>
    </source>
</evidence>
<dbReference type="GO" id="GO:0005656">
    <property type="term" value="C:nuclear pre-replicative complex"/>
    <property type="evidence" value="ECO:0007669"/>
    <property type="project" value="TreeGrafter"/>
</dbReference>
<evidence type="ECO:0000313" key="10">
    <source>
        <dbReference type="Proteomes" id="UP000800041"/>
    </source>
</evidence>
<dbReference type="GO" id="GO:0006270">
    <property type="term" value="P:DNA replication initiation"/>
    <property type="evidence" value="ECO:0007669"/>
    <property type="project" value="TreeGrafter"/>
</dbReference>
<evidence type="ECO:0000256" key="2">
    <source>
        <dbReference type="ARBA" id="ARBA00010977"/>
    </source>
</evidence>
<gene>
    <name evidence="9" type="ORF">K402DRAFT_235401</name>
</gene>
<comment type="subcellular location">
    <subcellularLocation>
        <location evidence="1">Nucleus</location>
    </subcellularLocation>
</comment>
<dbReference type="PANTHER" id="PTHR12748">
    <property type="entry name" value="ORIGIN RECOGNITION COMPLEX SUBUNIT 3"/>
    <property type="match status" value="1"/>
</dbReference>
<proteinExistence type="inferred from homology"/>
<dbReference type="CDD" id="cd20704">
    <property type="entry name" value="Orc3"/>
    <property type="match status" value="1"/>
</dbReference>
<dbReference type="AlphaFoldDB" id="A0A6G1GKF6"/>
<dbReference type="InterPro" id="IPR020795">
    <property type="entry name" value="ORC3"/>
</dbReference>
<keyword evidence="5" id="KW-0539">Nucleus</keyword>
<organism evidence="9 10">
    <name type="scientific">Aulographum hederae CBS 113979</name>
    <dbReference type="NCBI Taxonomy" id="1176131"/>
    <lineage>
        <taxon>Eukaryota</taxon>
        <taxon>Fungi</taxon>
        <taxon>Dikarya</taxon>
        <taxon>Ascomycota</taxon>
        <taxon>Pezizomycotina</taxon>
        <taxon>Dothideomycetes</taxon>
        <taxon>Pleosporomycetidae</taxon>
        <taxon>Aulographales</taxon>
        <taxon>Aulographaceae</taxon>
    </lineage>
</organism>
<dbReference type="InterPro" id="IPR040855">
    <property type="entry name" value="ORC_WH_C"/>
</dbReference>
<dbReference type="GO" id="GO:0005664">
    <property type="term" value="C:nuclear origin of replication recognition complex"/>
    <property type="evidence" value="ECO:0007669"/>
    <property type="project" value="InterPro"/>
</dbReference>
<comment type="similarity">
    <text evidence="2">Belongs to the ORC3 family.</text>
</comment>
<evidence type="ECO:0000256" key="6">
    <source>
        <dbReference type="SAM" id="MobiDB-lite"/>
    </source>
</evidence>
<evidence type="ECO:0000256" key="4">
    <source>
        <dbReference type="ARBA" id="ARBA00023125"/>
    </source>
</evidence>
<reference evidence="9" key="1">
    <citation type="journal article" date="2020" name="Stud. Mycol.">
        <title>101 Dothideomycetes genomes: a test case for predicting lifestyles and emergence of pathogens.</title>
        <authorList>
            <person name="Haridas S."/>
            <person name="Albert R."/>
            <person name="Binder M."/>
            <person name="Bloem J."/>
            <person name="Labutti K."/>
            <person name="Salamov A."/>
            <person name="Andreopoulos B."/>
            <person name="Baker S."/>
            <person name="Barry K."/>
            <person name="Bills G."/>
            <person name="Bluhm B."/>
            <person name="Cannon C."/>
            <person name="Castanera R."/>
            <person name="Culley D."/>
            <person name="Daum C."/>
            <person name="Ezra D."/>
            <person name="Gonzalez J."/>
            <person name="Henrissat B."/>
            <person name="Kuo A."/>
            <person name="Liang C."/>
            <person name="Lipzen A."/>
            <person name="Lutzoni F."/>
            <person name="Magnuson J."/>
            <person name="Mondo S."/>
            <person name="Nolan M."/>
            <person name="Ohm R."/>
            <person name="Pangilinan J."/>
            <person name="Park H.-J."/>
            <person name="Ramirez L."/>
            <person name="Alfaro M."/>
            <person name="Sun H."/>
            <person name="Tritt A."/>
            <person name="Yoshinaga Y."/>
            <person name="Zwiers L.-H."/>
            <person name="Turgeon B."/>
            <person name="Goodwin S."/>
            <person name="Spatafora J."/>
            <person name="Crous P."/>
            <person name="Grigoriev I."/>
        </authorList>
    </citation>
    <scope>NUCLEOTIDE SEQUENCE</scope>
    <source>
        <strain evidence="9">CBS 113979</strain>
    </source>
</reference>
<dbReference type="Pfam" id="PF18137">
    <property type="entry name" value="WHD_ORC"/>
    <property type="match status" value="1"/>
</dbReference>
<dbReference type="Pfam" id="PF07034">
    <property type="entry name" value="ORC3_N"/>
    <property type="match status" value="1"/>
</dbReference>
<protein>
    <submittedName>
        <fullName evidence="9">Origin recognition complex subunit</fullName>
    </submittedName>
</protein>
<dbReference type="PANTHER" id="PTHR12748:SF0">
    <property type="entry name" value="ORIGIN RECOGNITION COMPLEX SUBUNIT 3"/>
    <property type="match status" value="1"/>
</dbReference>
<dbReference type="InterPro" id="IPR045667">
    <property type="entry name" value="ORC3_N"/>
</dbReference>
<dbReference type="GO" id="GO:0003688">
    <property type="term" value="F:DNA replication origin binding"/>
    <property type="evidence" value="ECO:0007669"/>
    <property type="project" value="TreeGrafter"/>
</dbReference>
<keyword evidence="10" id="KW-1185">Reference proteome</keyword>
<evidence type="ECO:0000313" key="9">
    <source>
        <dbReference type="EMBL" id="KAF1981426.1"/>
    </source>
</evidence>
<evidence type="ECO:0000259" key="8">
    <source>
        <dbReference type="Pfam" id="PF18137"/>
    </source>
</evidence>
<evidence type="ECO:0000259" key="7">
    <source>
        <dbReference type="Pfam" id="PF07034"/>
    </source>
</evidence>
<dbReference type="OrthoDB" id="10265211at2759"/>
<dbReference type="Proteomes" id="UP000800041">
    <property type="component" value="Unassembled WGS sequence"/>
</dbReference>
<sequence length="666" mass="74298">MEHQKCYIYTPPTESEPPAKKRKVNESGLQASWRLREKTFQELWGQQEKRIQTVLDNANQTTLTSISNFVAKAAEQTEGSSKIPIGLIVAGPSIASHGTFFSQLSDRIVGESRTCFVSISSSECPNLKTLLSTLIKKATARRSLDEDDEGLITTSSRKGPRLLSYDLQLLYDYVQETGKVAVVIAFQDSEAFDGFLISEVASVLSAWKDRVPFVLLFGIGTSVENFHDKLPRSTLRNLQGEQFDVVQAEEILEKVFWTTVCDEDTSLRLGPSLAQMLLEAQKDHLQSVEAFVEAVKYAFMSHFFANPVSVFLYADLEFSEINEDHIEAIRRLPSFRKLAEELLAKNQPKELRSLLEDDGALFDFAVASITSGQQELVRMIQGIQVVDLIRSCISKTNRVSRSTLYVKAASGELHGSASLRELLLSVKKSPSDVLSNMLDVLIDSGIPNLPEAWVQIQEDLESLAGSTEKTLRSEHDIRNETLRTTVVAQKVELSKQKSTLSKNDSAYSKLLATFQSTLEAFFEECFARVGDMFLSEVLMYDVRGPHRATFAPKTRFAVERALSAPHDYLGCECCKSSSKGGEEDGLSSTQPPTAILYQLYLESGTLINVHDLWNAFHAIVAEDDEDDQSKSMALFQRALAELKYLGLIKASRKKTDHIAKLTWKGL</sequence>